<feature type="transmembrane region" description="Helical" evidence="6">
    <location>
        <begin position="422"/>
        <end position="440"/>
    </location>
</feature>
<feature type="domain" description="ABC3 transporter permease C-terminal" evidence="7">
    <location>
        <begin position="668"/>
        <end position="781"/>
    </location>
</feature>
<name>A0A939JXA9_9BACT</name>
<dbReference type="Pfam" id="PF12704">
    <property type="entry name" value="MacB_PCD"/>
    <property type="match status" value="2"/>
</dbReference>
<keyword evidence="3 6" id="KW-0812">Transmembrane</keyword>
<dbReference type="InterPro" id="IPR050250">
    <property type="entry name" value="Macrolide_Exporter_MacB"/>
</dbReference>
<feature type="domain" description="MacB-like periplasmic core" evidence="8">
    <location>
        <begin position="20"/>
        <end position="230"/>
    </location>
</feature>
<feature type="transmembrane region" description="Helical" evidence="6">
    <location>
        <begin position="21"/>
        <end position="41"/>
    </location>
</feature>
<dbReference type="PANTHER" id="PTHR30572">
    <property type="entry name" value="MEMBRANE COMPONENT OF TRANSPORTER-RELATED"/>
    <property type="match status" value="1"/>
</dbReference>
<dbReference type="InterPro" id="IPR025857">
    <property type="entry name" value="MacB_PCD"/>
</dbReference>
<accession>A0A939JXA9</accession>
<evidence type="ECO:0000313" key="10">
    <source>
        <dbReference type="Proteomes" id="UP000664795"/>
    </source>
</evidence>
<evidence type="ECO:0000256" key="1">
    <source>
        <dbReference type="ARBA" id="ARBA00004651"/>
    </source>
</evidence>
<dbReference type="Proteomes" id="UP000664795">
    <property type="component" value="Unassembled WGS sequence"/>
</dbReference>
<dbReference type="AlphaFoldDB" id="A0A939JXA9"/>
<organism evidence="9 10">
    <name type="scientific">Fibrella aquatilis</name>
    <dbReference type="NCBI Taxonomy" id="2817059"/>
    <lineage>
        <taxon>Bacteria</taxon>
        <taxon>Pseudomonadati</taxon>
        <taxon>Bacteroidota</taxon>
        <taxon>Cytophagia</taxon>
        <taxon>Cytophagales</taxon>
        <taxon>Spirosomataceae</taxon>
        <taxon>Fibrella</taxon>
    </lineage>
</organism>
<dbReference type="GO" id="GO:0005886">
    <property type="term" value="C:plasma membrane"/>
    <property type="evidence" value="ECO:0007669"/>
    <property type="project" value="UniProtKB-SubCell"/>
</dbReference>
<feature type="transmembrane region" description="Helical" evidence="6">
    <location>
        <begin position="331"/>
        <end position="353"/>
    </location>
</feature>
<sequence length="788" mass="85517">MFRNYVKIAWRSLVNNRLFSLINIVGLAGGLAVCLLNIAHIRSVFQTDSFQLKGDRIVRILTDVTDLNGNKQVWAASPIPLAEQLQRDYPFVESTARVIRTYGNLNANKHKFDDVAVYAVDSSFFSIFSFPLAQGHPATQPGTAVLTHETAVRFFGKTSPLGKVIQQEGTSPTVVTGVLAKFPNASHLRFDVLVSTGSVKPTPSWQDWRTYSEGNTYVLLRSGVPVEKLAGVLPSVVKRATQGMQLRSEKGYSLRAQPLMSISPARENVVGMARGVPMWVLLVEMGIGLIALLMAAFNYINLTLARSLSRAREVGVRKAAGATRGQVVGQFMAESALLALLSAGLAFGLFGLMENMAFVQRWLEGGVRWDATLVGSFLGFSLAAGLLAGFFPGRILSGFQAAEVLRSHSGLRLIRGLSLRKILIVTQFSIALVAMIALLSTRRQMSFMITGDYGFRRDRILNVPLNDIPFDRYANELANLPGIEHVAATSGLFGDFGSAIAFLKRSRSSTDSIMADTYAVHPELAPAMSLSLLAGRELPPLTGQQTGNQVLINEEAVRTLKLGSPGTAVGQALWLTDSTEVRVAGVLKDFRYLPFTFTIRPLVLRPQPSGFRFVSIAVAPGQEQAVLAGVTRLWHRLHPYDPFDGQWQDDFLKNRQGSAADDIQFLGLLVVLAFLISCLGLLGIVTYTTQTRTKEIGVRKVLGAEVGQLVWLLARGFAGLLLIASVIALPLGYLAGTAILSNFAYHTTVGIGTMLACVGTLLALGALSIGFQTYRAAQMDPVKSLRSE</sequence>
<feature type="domain" description="ABC3 transporter permease C-terminal" evidence="7">
    <location>
        <begin position="287"/>
        <end position="396"/>
    </location>
</feature>
<gene>
    <name evidence="9" type="ORF">J2I48_07600</name>
</gene>
<evidence type="ECO:0000313" key="9">
    <source>
        <dbReference type="EMBL" id="MBO0930849.1"/>
    </source>
</evidence>
<keyword evidence="2" id="KW-1003">Cell membrane</keyword>
<feature type="transmembrane region" description="Helical" evidence="6">
    <location>
        <begin position="373"/>
        <end position="391"/>
    </location>
</feature>
<dbReference type="Pfam" id="PF02687">
    <property type="entry name" value="FtsX"/>
    <property type="match status" value="2"/>
</dbReference>
<feature type="transmembrane region" description="Helical" evidence="6">
    <location>
        <begin position="709"/>
        <end position="731"/>
    </location>
</feature>
<keyword evidence="10" id="KW-1185">Reference proteome</keyword>
<feature type="transmembrane region" description="Helical" evidence="6">
    <location>
        <begin position="743"/>
        <end position="769"/>
    </location>
</feature>
<comment type="subcellular location">
    <subcellularLocation>
        <location evidence="1">Cell membrane</location>
        <topology evidence="1">Multi-pass membrane protein</topology>
    </subcellularLocation>
</comment>
<evidence type="ECO:0000256" key="2">
    <source>
        <dbReference type="ARBA" id="ARBA00022475"/>
    </source>
</evidence>
<keyword evidence="4 6" id="KW-1133">Transmembrane helix</keyword>
<comment type="caution">
    <text evidence="9">The sequence shown here is derived from an EMBL/GenBank/DDBJ whole genome shotgun (WGS) entry which is preliminary data.</text>
</comment>
<feature type="transmembrane region" description="Helical" evidence="6">
    <location>
        <begin position="278"/>
        <end position="300"/>
    </location>
</feature>
<dbReference type="PANTHER" id="PTHR30572:SF18">
    <property type="entry name" value="ABC-TYPE MACROLIDE FAMILY EXPORT SYSTEM PERMEASE COMPONENT 2"/>
    <property type="match status" value="1"/>
</dbReference>
<dbReference type="RefSeq" id="WP_207334797.1">
    <property type="nucleotide sequence ID" value="NZ_JAFMYU010000004.1"/>
</dbReference>
<feature type="domain" description="MacB-like periplasmic core" evidence="8">
    <location>
        <begin position="430"/>
        <end position="622"/>
    </location>
</feature>
<dbReference type="InterPro" id="IPR003838">
    <property type="entry name" value="ABC3_permease_C"/>
</dbReference>
<feature type="transmembrane region" description="Helical" evidence="6">
    <location>
        <begin position="665"/>
        <end position="688"/>
    </location>
</feature>
<evidence type="ECO:0000256" key="4">
    <source>
        <dbReference type="ARBA" id="ARBA00022989"/>
    </source>
</evidence>
<keyword evidence="5 6" id="KW-0472">Membrane</keyword>
<evidence type="ECO:0000259" key="7">
    <source>
        <dbReference type="Pfam" id="PF02687"/>
    </source>
</evidence>
<dbReference type="GO" id="GO:0022857">
    <property type="term" value="F:transmembrane transporter activity"/>
    <property type="evidence" value="ECO:0007669"/>
    <property type="project" value="TreeGrafter"/>
</dbReference>
<proteinExistence type="predicted"/>
<evidence type="ECO:0000256" key="3">
    <source>
        <dbReference type="ARBA" id="ARBA00022692"/>
    </source>
</evidence>
<evidence type="ECO:0000259" key="8">
    <source>
        <dbReference type="Pfam" id="PF12704"/>
    </source>
</evidence>
<reference evidence="9 10" key="1">
    <citation type="submission" date="2021-03" db="EMBL/GenBank/DDBJ databases">
        <title>Fibrella sp. HMF5036 genome sequencing and assembly.</title>
        <authorList>
            <person name="Kang H."/>
            <person name="Kim H."/>
            <person name="Bae S."/>
            <person name="Joh K."/>
        </authorList>
    </citation>
    <scope>NUCLEOTIDE SEQUENCE [LARGE SCALE GENOMIC DNA]</scope>
    <source>
        <strain evidence="9 10">HMF5036</strain>
    </source>
</reference>
<evidence type="ECO:0000256" key="6">
    <source>
        <dbReference type="SAM" id="Phobius"/>
    </source>
</evidence>
<protein>
    <submittedName>
        <fullName evidence="9">ABC transporter permease</fullName>
    </submittedName>
</protein>
<evidence type="ECO:0000256" key="5">
    <source>
        <dbReference type="ARBA" id="ARBA00023136"/>
    </source>
</evidence>
<dbReference type="EMBL" id="JAFMYU010000004">
    <property type="protein sequence ID" value="MBO0930849.1"/>
    <property type="molecule type" value="Genomic_DNA"/>
</dbReference>